<organism evidence="1 2">
    <name type="scientific">Nocardiopsis alba (strain ATCC BAA-2165 / BE74)</name>
    <dbReference type="NCBI Taxonomy" id="1205910"/>
    <lineage>
        <taxon>Bacteria</taxon>
        <taxon>Bacillati</taxon>
        <taxon>Actinomycetota</taxon>
        <taxon>Actinomycetes</taxon>
        <taxon>Streptosporangiales</taxon>
        <taxon>Nocardiopsidaceae</taxon>
        <taxon>Nocardiopsis</taxon>
    </lineage>
</organism>
<accession>J7LAT8</accession>
<evidence type="ECO:0000313" key="1">
    <source>
        <dbReference type="EMBL" id="AFR07924.1"/>
    </source>
</evidence>
<dbReference type="KEGG" id="nal:B005_3560"/>
<sequence length="38" mass="3981">MGDRRPLMEVVHRADRVASGGGRVLAPVPSPVLGRLTG</sequence>
<protein>
    <submittedName>
        <fullName evidence="1">Uncharacterized protein</fullName>
    </submittedName>
</protein>
<dbReference type="HOGENOM" id="CLU_3330736_0_0_11"/>
<proteinExistence type="predicted"/>
<dbReference type="EMBL" id="CP003788">
    <property type="protein sequence ID" value="AFR07924.1"/>
    <property type="molecule type" value="Genomic_DNA"/>
</dbReference>
<reference evidence="2" key="2">
    <citation type="submission" date="2012-08" db="EMBL/GenBank/DDBJ databases">
        <title>Whole-genome sequence of Nocardiopsis alba strain ATCC BAA-2165 associated with honeybees.</title>
        <authorList>
            <person name="Qiao J."/>
            <person name="Chen L."/>
            <person name="Li Y."/>
            <person name="Wang J."/>
            <person name="Zhang W."/>
            <person name="Chen S."/>
        </authorList>
    </citation>
    <scope>NUCLEOTIDE SEQUENCE [LARGE SCALE GENOMIC DNA]</scope>
    <source>
        <strain evidence="2">ATCC BAA-2165 / BE74</strain>
    </source>
</reference>
<evidence type="ECO:0000313" key="2">
    <source>
        <dbReference type="Proteomes" id="UP000003779"/>
    </source>
</evidence>
<dbReference type="Proteomes" id="UP000003779">
    <property type="component" value="Chromosome"/>
</dbReference>
<reference evidence="1 2" key="1">
    <citation type="journal article" date="2012" name="J. Bacteriol.">
        <title>Whole-Genome Sequence of Nocardiopsis alba Strain ATCC BAA-2165, Associated with Honeybees.</title>
        <authorList>
            <person name="Qiao J."/>
            <person name="Chen L."/>
            <person name="Li Y."/>
            <person name="Wang J."/>
            <person name="Zhang W."/>
            <person name="Chen S."/>
        </authorList>
    </citation>
    <scope>NUCLEOTIDE SEQUENCE [LARGE SCALE GENOMIC DNA]</scope>
    <source>
        <strain evidence="2">ATCC BAA-2165 / BE74</strain>
    </source>
</reference>
<name>J7LAT8_NOCAA</name>
<dbReference type="AlphaFoldDB" id="J7LAT8"/>
<gene>
    <name evidence="1" type="ordered locus">B005_3560</name>
</gene>
<dbReference type="STRING" id="1205910.B005_3560"/>